<evidence type="ECO:0000313" key="4">
    <source>
        <dbReference type="Proteomes" id="UP001310890"/>
    </source>
</evidence>
<dbReference type="InterPro" id="IPR053261">
    <property type="entry name" value="Polyketide-peptide_reg"/>
</dbReference>
<sequence>MPRPPDTYTHSQFSLIDADTKGETVQCNHCKDWTGHVKPLNRKKDHLLKCQAYMDWRSQGNGQDLRPPAPYTKRDSNVHDEEHYDSPYGAYGGQATTQHTPQLARDRTNFDITKSFDEFWDDSVSQKCMRVRCRHCGFVRAKNTTRQVEHLAACREFLQSTDGREALANGGLMPTATEGNGDVYRGSTANPNLTGMIARRGPNKSRASTGNQHTATRQAAAKPSLANHLVTRLSTALADATQKPFLSHAGIGTLSAPALNQWLAQEIHISRALVPFVGSLIGKTRIPETSNLTQDPTYRALDLLCSAVNNMKKELEFLESTKRKYDLTVEHEEPQAATQSFMDLLTSASCPQSSLLEGLVVLWASEHCFCASFQYASSLMSTMPSSSSAYQLPSYLTPGRPTSNRYGRHSESDNQHIAALHQAFIQNWTSANFVRFVSACKSIVDEVANAQTTGNGKTEMMACERRFRQAISLWGQIWPGVDGMGEEEDDADDATASGSHGAADGDKAIEMDDDLDADAAADSPYGGTGLEAIAAHNRASVPS</sequence>
<dbReference type="PANTHER" id="PTHR41813">
    <property type="entry name" value="REGULATOR PAB1642, PUTATIVE (AFU_ORTHOLOGUE AFUA_3G11955)-RELATED"/>
    <property type="match status" value="1"/>
</dbReference>
<feature type="compositionally biased region" description="Polar residues" evidence="2">
    <location>
        <begin position="205"/>
        <end position="217"/>
    </location>
</feature>
<dbReference type="SUPFAM" id="SSF48613">
    <property type="entry name" value="Heme oxygenase-like"/>
    <property type="match status" value="1"/>
</dbReference>
<proteinExistence type="predicted"/>
<dbReference type="CDD" id="cd19357">
    <property type="entry name" value="TenA_E_At3g16990-like"/>
    <property type="match status" value="1"/>
</dbReference>
<feature type="compositionally biased region" description="Acidic residues" evidence="2">
    <location>
        <begin position="484"/>
        <end position="493"/>
    </location>
</feature>
<dbReference type="Proteomes" id="UP001310890">
    <property type="component" value="Unassembled WGS sequence"/>
</dbReference>
<evidence type="ECO:0000313" key="3">
    <source>
        <dbReference type="EMBL" id="KAK5110622.1"/>
    </source>
</evidence>
<gene>
    <name evidence="3" type="ORF">LTR62_005661</name>
</gene>
<feature type="coiled-coil region" evidence="1">
    <location>
        <begin position="301"/>
        <end position="328"/>
    </location>
</feature>
<organism evidence="3 4">
    <name type="scientific">Meristemomyces frigidus</name>
    <dbReference type="NCBI Taxonomy" id="1508187"/>
    <lineage>
        <taxon>Eukaryota</taxon>
        <taxon>Fungi</taxon>
        <taxon>Dikarya</taxon>
        <taxon>Ascomycota</taxon>
        <taxon>Pezizomycotina</taxon>
        <taxon>Dothideomycetes</taxon>
        <taxon>Dothideomycetidae</taxon>
        <taxon>Mycosphaerellales</taxon>
        <taxon>Teratosphaeriaceae</taxon>
        <taxon>Meristemomyces</taxon>
    </lineage>
</organism>
<name>A0AAN7TCV2_9PEZI</name>
<dbReference type="PANTHER" id="PTHR41813:SF2">
    <property type="entry name" value="REGULATOR PAB1642, PUTATIVE (AFU_ORTHOLOGUE AFUA_3G11955)-RELATED"/>
    <property type="match status" value="1"/>
</dbReference>
<evidence type="ECO:0008006" key="5">
    <source>
        <dbReference type="Google" id="ProtNLM"/>
    </source>
</evidence>
<dbReference type="InterPro" id="IPR016084">
    <property type="entry name" value="Haem_Oase-like_multi-hlx"/>
</dbReference>
<evidence type="ECO:0000256" key="1">
    <source>
        <dbReference type="SAM" id="Coils"/>
    </source>
</evidence>
<dbReference type="EMBL" id="JAVRRL010000047">
    <property type="protein sequence ID" value="KAK5110622.1"/>
    <property type="molecule type" value="Genomic_DNA"/>
</dbReference>
<feature type="compositionally biased region" description="Basic and acidic residues" evidence="2">
    <location>
        <begin position="72"/>
        <end position="82"/>
    </location>
</feature>
<keyword evidence="1" id="KW-0175">Coiled coil</keyword>
<reference evidence="3" key="1">
    <citation type="submission" date="2023-08" db="EMBL/GenBank/DDBJ databases">
        <title>Black Yeasts Isolated from many extreme environments.</title>
        <authorList>
            <person name="Coleine C."/>
            <person name="Stajich J.E."/>
            <person name="Selbmann L."/>
        </authorList>
    </citation>
    <scope>NUCLEOTIDE SEQUENCE</scope>
    <source>
        <strain evidence="3">CCFEE 5401</strain>
    </source>
</reference>
<comment type="caution">
    <text evidence="3">The sequence shown here is derived from an EMBL/GenBank/DDBJ whole genome shotgun (WGS) entry which is preliminary data.</text>
</comment>
<evidence type="ECO:0000256" key="2">
    <source>
        <dbReference type="SAM" id="MobiDB-lite"/>
    </source>
</evidence>
<dbReference type="AlphaFoldDB" id="A0AAN7TCV2"/>
<accession>A0AAN7TCV2</accession>
<feature type="region of interest" description="Disordered" evidence="2">
    <location>
        <begin position="196"/>
        <end position="224"/>
    </location>
</feature>
<dbReference type="Gene3D" id="1.20.910.10">
    <property type="entry name" value="Heme oxygenase-like"/>
    <property type="match status" value="1"/>
</dbReference>
<feature type="region of interest" description="Disordered" evidence="2">
    <location>
        <begin position="481"/>
        <end position="528"/>
    </location>
</feature>
<feature type="region of interest" description="Disordered" evidence="2">
    <location>
        <begin position="59"/>
        <end position="82"/>
    </location>
</feature>
<protein>
    <recommendedName>
        <fullName evidence="5">Heme oxygenase-like protein</fullName>
    </recommendedName>
</protein>